<evidence type="ECO:0000313" key="3">
    <source>
        <dbReference type="EMBL" id="RVW40360.1"/>
    </source>
</evidence>
<feature type="region of interest" description="Disordered" evidence="1">
    <location>
        <begin position="180"/>
        <end position="202"/>
    </location>
</feature>
<evidence type="ECO:0000256" key="1">
    <source>
        <dbReference type="SAM" id="MobiDB-lite"/>
    </source>
</evidence>
<evidence type="ECO:0000259" key="2">
    <source>
        <dbReference type="Pfam" id="PF07727"/>
    </source>
</evidence>
<dbReference type="AlphaFoldDB" id="A0A438DY71"/>
<dbReference type="InterPro" id="IPR043502">
    <property type="entry name" value="DNA/RNA_pol_sf"/>
</dbReference>
<comment type="caution">
    <text evidence="3">The sequence shown here is derived from an EMBL/GenBank/DDBJ whole genome shotgun (WGS) entry which is preliminary data.</text>
</comment>
<accession>A0A438DY71</accession>
<dbReference type="PANTHER" id="PTHR43383">
    <property type="entry name" value="NODULIN 6"/>
    <property type="match status" value="1"/>
</dbReference>
<evidence type="ECO:0000313" key="4">
    <source>
        <dbReference type="Proteomes" id="UP000288805"/>
    </source>
</evidence>
<proteinExistence type="predicted"/>
<dbReference type="Proteomes" id="UP000288805">
    <property type="component" value="Unassembled WGS sequence"/>
</dbReference>
<dbReference type="InterPro" id="IPR013103">
    <property type="entry name" value="RVT_2"/>
</dbReference>
<dbReference type="PANTHER" id="PTHR43383:SF2">
    <property type="entry name" value="AMIDOHYDROLASE 2 FAMILY PROTEIN"/>
    <property type="match status" value="1"/>
</dbReference>
<reference evidence="3 4" key="1">
    <citation type="journal article" date="2018" name="PLoS Genet.">
        <title>Population sequencing reveals clonal diversity and ancestral inbreeding in the grapevine cultivar Chardonnay.</title>
        <authorList>
            <person name="Roach M.J."/>
            <person name="Johnson D.L."/>
            <person name="Bohlmann J."/>
            <person name="van Vuuren H.J."/>
            <person name="Jones S.J."/>
            <person name="Pretorius I.S."/>
            <person name="Schmidt S.A."/>
            <person name="Borneman A.R."/>
        </authorList>
    </citation>
    <scope>NUCLEOTIDE SEQUENCE [LARGE SCALE GENOMIC DNA]</scope>
    <source>
        <strain evidence="4">cv. Chardonnay</strain>
        <tissue evidence="3">Leaf</tissue>
    </source>
</reference>
<organism evidence="3 4">
    <name type="scientific">Vitis vinifera</name>
    <name type="common">Grape</name>
    <dbReference type="NCBI Taxonomy" id="29760"/>
    <lineage>
        <taxon>Eukaryota</taxon>
        <taxon>Viridiplantae</taxon>
        <taxon>Streptophyta</taxon>
        <taxon>Embryophyta</taxon>
        <taxon>Tracheophyta</taxon>
        <taxon>Spermatophyta</taxon>
        <taxon>Magnoliopsida</taxon>
        <taxon>eudicotyledons</taxon>
        <taxon>Gunneridae</taxon>
        <taxon>Pentapetalae</taxon>
        <taxon>rosids</taxon>
        <taxon>Vitales</taxon>
        <taxon>Vitaceae</taxon>
        <taxon>Viteae</taxon>
        <taxon>Vitis</taxon>
    </lineage>
</organism>
<protein>
    <submittedName>
        <fullName evidence="3">Retrovirus-related Pol polyprotein from transposon RE2</fullName>
    </submittedName>
</protein>
<gene>
    <name evidence="3" type="primary">RE2_794</name>
    <name evidence="3" type="ORF">CK203_092447</name>
</gene>
<dbReference type="SUPFAM" id="SSF56672">
    <property type="entry name" value="DNA/RNA polymerases"/>
    <property type="match status" value="1"/>
</dbReference>
<sequence>MIVPTPQGYGSNSDQCCAFTTNLDRIQIPKNIQEAFEIPKWKGCDGRNKGIGKNETWEVMNLPRGKKPVGCKWIFTMKYKADGTVERYKARLVAKGFTQTYGIDYTETFAPVAKLNTIRVLLSLVANLDWPLRQFDIKNAFLNGELEEEVFMMLPPGFCKKGEETRRSEKVEEGLSHIIGGERSGSNAVFPRNGGRQIKEGN</sequence>
<dbReference type="Pfam" id="PF07727">
    <property type="entry name" value="RVT_2"/>
    <property type="match status" value="1"/>
</dbReference>
<feature type="domain" description="Reverse transcriptase Ty1/copia-type" evidence="2">
    <location>
        <begin position="54"/>
        <end position="165"/>
    </location>
</feature>
<name>A0A438DY71_VITVI</name>
<dbReference type="EMBL" id="QGNW01001460">
    <property type="protein sequence ID" value="RVW40360.1"/>
    <property type="molecule type" value="Genomic_DNA"/>
</dbReference>